<dbReference type="GeneID" id="94846658"/>
<protein>
    <submittedName>
        <fullName evidence="1">Uncharacterized protein</fullName>
    </submittedName>
</protein>
<dbReference type="RefSeq" id="XP_068348737.1">
    <property type="nucleotide sequence ID" value="XM_068511954.1"/>
</dbReference>
<evidence type="ECO:0000313" key="1">
    <source>
        <dbReference type="EMBL" id="OHS95600.1"/>
    </source>
</evidence>
<dbReference type="EMBL" id="MLAK01001235">
    <property type="protein sequence ID" value="OHS95600.1"/>
    <property type="molecule type" value="Genomic_DNA"/>
</dbReference>
<accession>A0A1J4J8Y2</accession>
<dbReference type="VEuPathDB" id="TrichDB:TRFO_38285"/>
<dbReference type="OrthoDB" id="539213at2759"/>
<keyword evidence="2" id="KW-1185">Reference proteome</keyword>
<proteinExistence type="predicted"/>
<dbReference type="InterPro" id="IPR036770">
    <property type="entry name" value="Ankyrin_rpt-contain_sf"/>
</dbReference>
<evidence type="ECO:0000313" key="2">
    <source>
        <dbReference type="Proteomes" id="UP000179807"/>
    </source>
</evidence>
<dbReference type="Proteomes" id="UP000179807">
    <property type="component" value="Unassembled WGS sequence"/>
</dbReference>
<organism evidence="1 2">
    <name type="scientific">Tritrichomonas foetus</name>
    <dbReference type="NCBI Taxonomy" id="1144522"/>
    <lineage>
        <taxon>Eukaryota</taxon>
        <taxon>Metamonada</taxon>
        <taxon>Parabasalia</taxon>
        <taxon>Tritrichomonadida</taxon>
        <taxon>Tritrichomonadidae</taxon>
        <taxon>Tritrichomonas</taxon>
    </lineage>
</organism>
<reference evidence="1" key="1">
    <citation type="submission" date="2016-10" db="EMBL/GenBank/DDBJ databases">
        <authorList>
            <person name="Benchimol M."/>
            <person name="Almeida L.G."/>
            <person name="Vasconcelos A.T."/>
            <person name="Perreira-Neves A."/>
            <person name="Rosa I.A."/>
            <person name="Tasca T."/>
            <person name="Bogo M.R."/>
            <person name="de Souza W."/>
        </authorList>
    </citation>
    <scope>NUCLEOTIDE SEQUENCE [LARGE SCALE GENOMIC DNA]</scope>
    <source>
        <strain evidence="1">K</strain>
    </source>
</reference>
<dbReference type="AlphaFoldDB" id="A0A1J4J8Y2"/>
<gene>
    <name evidence="1" type="ORF">TRFO_38285</name>
</gene>
<comment type="caution">
    <text evidence="1">The sequence shown here is derived from an EMBL/GenBank/DDBJ whole genome shotgun (WGS) entry which is preliminary data.</text>
</comment>
<name>A0A1J4J8Y2_9EUKA</name>
<dbReference type="SUPFAM" id="SSF48403">
    <property type="entry name" value="Ankyrin repeat"/>
    <property type="match status" value="1"/>
</dbReference>
<dbReference type="Gene3D" id="1.25.40.20">
    <property type="entry name" value="Ankyrin repeat-containing domain"/>
    <property type="match status" value="1"/>
</dbReference>
<sequence>MFFYGCSIHNACITGEPKVVKLFFKFSDLDINILNKYNKAWYHLLLGQKTHKVIKIIRILIKHGFDINHLPNDKCDSILTSFVLYFKRDFEVIEFLLKNGADAKIMTTQKKPLFDRIQENMKMSYTYPTSYNKDLLAINSLFLKYQKKSDNVNK</sequence>